<sequence>MLAHLSGSGVRLAAGSDAAPATSVATATLDATGAATYEFDLTWDIAESATPRPTPVVVHTGSIAAVLDPGADAVLALVHSARDHATVTYDPNARPTLMGDPATALARIDNVVAASDVVKVSDEDLAWLAQATDGDGEDLAKRWTTAGPALVVVTRGGEGATAMLHDGREVGIVAPKVSVVDTVGAGDSFMAGLIDGLWSARLLGASQRDALRAIDDATLSGILTRCARIGAITVSRAGANPPTAAEPRHPP</sequence>
<keyword evidence="4" id="KW-0418">Kinase</keyword>
<dbReference type="PANTHER" id="PTHR43085">
    <property type="entry name" value="HEXOKINASE FAMILY MEMBER"/>
    <property type="match status" value="1"/>
</dbReference>
<organism evidence="7 8">
    <name type="scientific">Demequina litorisediminis</name>
    <dbReference type="NCBI Taxonomy" id="1849022"/>
    <lineage>
        <taxon>Bacteria</taxon>
        <taxon>Bacillati</taxon>
        <taxon>Actinomycetota</taxon>
        <taxon>Actinomycetes</taxon>
        <taxon>Micrococcales</taxon>
        <taxon>Demequinaceae</taxon>
        <taxon>Demequina</taxon>
    </lineage>
</organism>
<dbReference type="InterPro" id="IPR050306">
    <property type="entry name" value="PfkB_Carbo_kinase"/>
</dbReference>
<evidence type="ECO:0000313" key="7">
    <source>
        <dbReference type="EMBL" id="GMA34934.1"/>
    </source>
</evidence>
<dbReference type="EMBL" id="BSUN01000001">
    <property type="protein sequence ID" value="GMA34934.1"/>
    <property type="molecule type" value="Genomic_DNA"/>
</dbReference>
<keyword evidence="5" id="KW-0067">ATP-binding</keyword>
<dbReference type="PANTHER" id="PTHR43085:SF1">
    <property type="entry name" value="PSEUDOURIDINE KINASE-RELATED"/>
    <property type="match status" value="1"/>
</dbReference>
<dbReference type="PROSITE" id="PS00584">
    <property type="entry name" value="PFKB_KINASES_2"/>
    <property type="match status" value="1"/>
</dbReference>
<keyword evidence="8" id="KW-1185">Reference proteome</keyword>
<evidence type="ECO:0000256" key="4">
    <source>
        <dbReference type="ARBA" id="ARBA00022777"/>
    </source>
</evidence>
<evidence type="ECO:0000256" key="5">
    <source>
        <dbReference type="ARBA" id="ARBA00022840"/>
    </source>
</evidence>
<comment type="similarity">
    <text evidence="1">Belongs to the carbohydrate kinase PfkB family.</text>
</comment>
<evidence type="ECO:0000313" key="8">
    <source>
        <dbReference type="Proteomes" id="UP001157125"/>
    </source>
</evidence>
<accession>A0ABQ6IE01</accession>
<keyword evidence="2" id="KW-0808">Transferase</keyword>
<protein>
    <submittedName>
        <fullName evidence="7">Ribokinase</fullName>
    </submittedName>
</protein>
<keyword evidence="3" id="KW-0547">Nucleotide-binding</keyword>
<gene>
    <name evidence="7" type="ORF">GCM10025876_11380</name>
</gene>
<dbReference type="InterPro" id="IPR029056">
    <property type="entry name" value="Ribokinase-like"/>
</dbReference>
<evidence type="ECO:0000256" key="3">
    <source>
        <dbReference type="ARBA" id="ARBA00022741"/>
    </source>
</evidence>
<reference evidence="8" key="1">
    <citation type="journal article" date="2019" name="Int. J. Syst. Evol. Microbiol.">
        <title>The Global Catalogue of Microorganisms (GCM) 10K type strain sequencing project: providing services to taxonomists for standard genome sequencing and annotation.</title>
        <authorList>
            <consortium name="The Broad Institute Genomics Platform"/>
            <consortium name="The Broad Institute Genome Sequencing Center for Infectious Disease"/>
            <person name="Wu L."/>
            <person name="Ma J."/>
        </authorList>
    </citation>
    <scope>NUCLEOTIDE SEQUENCE [LARGE SCALE GENOMIC DNA]</scope>
    <source>
        <strain evidence="8">NBRC 112299</strain>
    </source>
</reference>
<evidence type="ECO:0000256" key="1">
    <source>
        <dbReference type="ARBA" id="ARBA00010688"/>
    </source>
</evidence>
<dbReference type="InterPro" id="IPR002173">
    <property type="entry name" value="Carboh/pur_kinase_PfkB_CS"/>
</dbReference>
<dbReference type="SUPFAM" id="SSF53613">
    <property type="entry name" value="Ribokinase-like"/>
    <property type="match status" value="1"/>
</dbReference>
<dbReference type="Pfam" id="PF00294">
    <property type="entry name" value="PfkB"/>
    <property type="match status" value="1"/>
</dbReference>
<feature type="domain" description="Carbohydrate kinase PfkB" evidence="6">
    <location>
        <begin position="56"/>
        <end position="241"/>
    </location>
</feature>
<proteinExistence type="inferred from homology"/>
<name>A0ABQ6IE01_9MICO</name>
<evidence type="ECO:0000259" key="6">
    <source>
        <dbReference type="Pfam" id="PF00294"/>
    </source>
</evidence>
<dbReference type="InterPro" id="IPR011611">
    <property type="entry name" value="PfkB_dom"/>
</dbReference>
<dbReference type="Proteomes" id="UP001157125">
    <property type="component" value="Unassembled WGS sequence"/>
</dbReference>
<dbReference type="Gene3D" id="3.40.1190.20">
    <property type="match status" value="1"/>
</dbReference>
<dbReference type="RefSeq" id="WP_348523464.1">
    <property type="nucleotide sequence ID" value="NZ_BSUN01000001.1"/>
</dbReference>
<comment type="caution">
    <text evidence="7">The sequence shown here is derived from an EMBL/GenBank/DDBJ whole genome shotgun (WGS) entry which is preliminary data.</text>
</comment>
<evidence type="ECO:0000256" key="2">
    <source>
        <dbReference type="ARBA" id="ARBA00022679"/>
    </source>
</evidence>